<dbReference type="PANTHER" id="PTHR43744">
    <property type="entry name" value="ABC TRANSPORTER PERMEASE PROTEIN MG189-RELATED-RELATED"/>
    <property type="match status" value="1"/>
</dbReference>
<comment type="subcellular location">
    <subcellularLocation>
        <location evidence="1 7">Cell membrane</location>
        <topology evidence="1 7">Multi-pass membrane protein</topology>
    </subcellularLocation>
</comment>
<dbReference type="Gene3D" id="1.10.3720.10">
    <property type="entry name" value="MetI-like"/>
    <property type="match status" value="1"/>
</dbReference>
<feature type="transmembrane region" description="Helical" evidence="7">
    <location>
        <begin position="135"/>
        <end position="156"/>
    </location>
</feature>
<organism evidence="10 11">
    <name type="scientific">Pseudokineococcus basanitobsidens</name>
    <dbReference type="NCBI Taxonomy" id="1926649"/>
    <lineage>
        <taxon>Bacteria</taxon>
        <taxon>Bacillati</taxon>
        <taxon>Actinomycetota</taxon>
        <taxon>Actinomycetes</taxon>
        <taxon>Kineosporiales</taxon>
        <taxon>Kineosporiaceae</taxon>
        <taxon>Pseudokineococcus</taxon>
    </lineage>
</organism>
<feature type="transmembrane region" description="Helical" evidence="7">
    <location>
        <begin position="263"/>
        <end position="290"/>
    </location>
</feature>
<comment type="caution">
    <text evidence="10">The sequence shown here is derived from an EMBL/GenBank/DDBJ whole genome shotgun (WGS) entry which is preliminary data.</text>
</comment>
<feature type="transmembrane region" description="Helical" evidence="7">
    <location>
        <begin position="96"/>
        <end position="123"/>
    </location>
</feature>
<keyword evidence="5 7" id="KW-1133">Transmembrane helix</keyword>
<dbReference type="InterPro" id="IPR035906">
    <property type="entry name" value="MetI-like_sf"/>
</dbReference>
<name>A0ABU8RF84_9ACTN</name>
<dbReference type="EMBL" id="JBBIAA010000001">
    <property type="protein sequence ID" value="MEJ5943734.1"/>
    <property type="molecule type" value="Genomic_DNA"/>
</dbReference>
<evidence type="ECO:0000259" key="9">
    <source>
        <dbReference type="PROSITE" id="PS50928"/>
    </source>
</evidence>
<keyword evidence="6 7" id="KW-0472">Membrane</keyword>
<feature type="transmembrane region" description="Helical" evidence="7">
    <location>
        <begin position="222"/>
        <end position="243"/>
    </location>
</feature>
<dbReference type="CDD" id="cd06261">
    <property type="entry name" value="TM_PBP2"/>
    <property type="match status" value="1"/>
</dbReference>
<comment type="similarity">
    <text evidence="7">Belongs to the binding-protein-dependent transport system permease family.</text>
</comment>
<evidence type="ECO:0000256" key="8">
    <source>
        <dbReference type="SAM" id="MobiDB-lite"/>
    </source>
</evidence>
<evidence type="ECO:0000313" key="11">
    <source>
        <dbReference type="Proteomes" id="UP001387100"/>
    </source>
</evidence>
<dbReference type="RefSeq" id="WP_339573126.1">
    <property type="nucleotide sequence ID" value="NZ_JBBIAA010000001.1"/>
</dbReference>
<feature type="transmembrane region" description="Helical" evidence="7">
    <location>
        <begin position="34"/>
        <end position="56"/>
    </location>
</feature>
<proteinExistence type="inferred from homology"/>
<dbReference type="SUPFAM" id="SSF161098">
    <property type="entry name" value="MetI-like"/>
    <property type="match status" value="1"/>
</dbReference>
<evidence type="ECO:0000256" key="4">
    <source>
        <dbReference type="ARBA" id="ARBA00022692"/>
    </source>
</evidence>
<evidence type="ECO:0000256" key="3">
    <source>
        <dbReference type="ARBA" id="ARBA00022475"/>
    </source>
</evidence>
<evidence type="ECO:0000256" key="1">
    <source>
        <dbReference type="ARBA" id="ARBA00004651"/>
    </source>
</evidence>
<evidence type="ECO:0000313" key="10">
    <source>
        <dbReference type="EMBL" id="MEJ5943734.1"/>
    </source>
</evidence>
<sequence>MTAVSTPGTRGQTRGGDRGQVQRRRRDGRGGDRAVGASSQVVLAVWAVVVIAPLLWTVMSSFKTTQEIFASPFALPTELRFENYVNAWTLAGIGSYFVNSVVVVAGSLVLTMALGAMSAYVLARFPFPGRGVVRTLIVAGLTFPIFLAVVPLFFILQQAGLLNTLPGLVAAYTAYAYPFTVFFLTSFFEELPKEISEAASIDGASEWRTFFQVMLPMARPGLSAVAILNFVGLWNQFLLPVVLNTDQDDYVLTQGMASFASQAGYSVDFGALFAGAVTTIVPVLVVYLVFQRRLQGSVVAGSIK</sequence>
<reference evidence="10 11" key="1">
    <citation type="journal article" date="2017" name="Int. J. Syst. Evol. Microbiol.">
        <title>Pseudokineococcus basanitobsidens sp. nov., isolated from volcanic rock.</title>
        <authorList>
            <person name="Lee D.W."/>
            <person name="Park M.Y."/>
            <person name="Kim J.J."/>
            <person name="Kim B.S."/>
        </authorList>
    </citation>
    <scope>NUCLEOTIDE SEQUENCE [LARGE SCALE GENOMIC DNA]</scope>
    <source>
        <strain evidence="10 11">DSM 103726</strain>
    </source>
</reference>
<dbReference type="Proteomes" id="UP001387100">
    <property type="component" value="Unassembled WGS sequence"/>
</dbReference>
<accession>A0ABU8RF84</accession>
<keyword evidence="11" id="KW-1185">Reference proteome</keyword>
<keyword evidence="2 7" id="KW-0813">Transport</keyword>
<keyword evidence="3" id="KW-1003">Cell membrane</keyword>
<evidence type="ECO:0000256" key="2">
    <source>
        <dbReference type="ARBA" id="ARBA00022448"/>
    </source>
</evidence>
<gene>
    <name evidence="10" type="ORF">WDZ17_00310</name>
</gene>
<protein>
    <submittedName>
        <fullName evidence="10">Carbohydrate ABC transporter permease</fullName>
    </submittedName>
</protein>
<dbReference type="InterPro" id="IPR000515">
    <property type="entry name" value="MetI-like"/>
</dbReference>
<evidence type="ECO:0000256" key="7">
    <source>
        <dbReference type="RuleBase" id="RU363032"/>
    </source>
</evidence>
<keyword evidence="4 7" id="KW-0812">Transmembrane</keyword>
<dbReference type="Pfam" id="PF00528">
    <property type="entry name" value="BPD_transp_1"/>
    <property type="match status" value="1"/>
</dbReference>
<evidence type="ECO:0000256" key="6">
    <source>
        <dbReference type="ARBA" id="ARBA00023136"/>
    </source>
</evidence>
<dbReference type="PANTHER" id="PTHR43744:SF12">
    <property type="entry name" value="ABC TRANSPORTER PERMEASE PROTEIN MG189-RELATED"/>
    <property type="match status" value="1"/>
</dbReference>
<feature type="transmembrane region" description="Helical" evidence="7">
    <location>
        <begin position="168"/>
        <end position="188"/>
    </location>
</feature>
<evidence type="ECO:0000256" key="5">
    <source>
        <dbReference type="ARBA" id="ARBA00022989"/>
    </source>
</evidence>
<feature type="domain" description="ABC transmembrane type-1" evidence="9">
    <location>
        <begin position="97"/>
        <end position="290"/>
    </location>
</feature>
<dbReference type="PROSITE" id="PS50928">
    <property type="entry name" value="ABC_TM1"/>
    <property type="match status" value="1"/>
</dbReference>
<feature type="region of interest" description="Disordered" evidence="8">
    <location>
        <begin position="1"/>
        <end position="33"/>
    </location>
</feature>